<evidence type="ECO:0000313" key="3">
    <source>
        <dbReference type="Proteomes" id="UP000799750"/>
    </source>
</evidence>
<accession>A0A6A6QZ08</accession>
<proteinExistence type="predicted"/>
<evidence type="ECO:0000256" key="1">
    <source>
        <dbReference type="SAM" id="MobiDB-lite"/>
    </source>
</evidence>
<gene>
    <name evidence="2" type="ORF">BU16DRAFT_322971</name>
</gene>
<keyword evidence="3" id="KW-1185">Reference proteome</keyword>
<sequence>MIFQGDAHDISPDATLEPFDPTRLTQPHALFLKSSDPVHHTPTLRRLEYPARPDLALARPLAPKNKMIANLQDNQDRKVVRRRPGSADMKDQAQANRRSLKDAQPSPFRPQHPSALPMPLYANGRGAMYSFVSSASPTHDDARPPTHAESGVAAYDGNDSQSSSRHDAPAPGHNVALFQPFLSPPPEHAFYASPISDVFSPTASVPPMPAVLYDGSDVLTHFGVVNHHMDELHKKVKESFGKLNDDLDKSGDGRKNELSNKLDALLPTTVIQSIKATEPKLDKVMTLLADSVVVSLASITEQTTGSQDNNKVIHQKLDKQQQTLEAILEQLKLIAVRSNNGPQFGHHPRRSYDNQRGAPDPNAFRINHHGQEGGIVAGRTGRHFASEAGPARSDSNINLVRQHPEAVDGTYYNQFPTPGQVIGTFGGITYVQGNPLPHNGPANYENNGSTNFPYGYDSRR</sequence>
<organism evidence="2 3">
    <name type="scientific">Lophium mytilinum</name>
    <dbReference type="NCBI Taxonomy" id="390894"/>
    <lineage>
        <taxon>Eukaryota</taxon>
        <taxon>Fungi</taxon>
        <taxon>Dikarya</taxon>
        <taxon>Ascomycota</taxon>
        <taxon>Pezizomycotina</taxon>
        <taxon>Dothideomycetes</taxon>
        <taxon>Pleosporomycetidae</taxon>
        <taxon>Mytilinidiales</taxon>
        <taxon>Mytilinidiaceae</taxon>
        <taxon>Lophium</taxon>
    </lineage>
</organism>
<feature type="region of interest" description="Disordered" evidence="1">
    <location>
        <begin position="132"/>
        <end position="172"/>
    </location>
</feature>
<feature type="region of interest" description="Disordered" evidence="1">
    <location>
        <begin position="66"/>
        <end position="120"/>
    </location>
</feature>
<evidence type="ECO:0000313" key="2">
    <source>
        <dbReference type="EMBL" id="KAF2497708.1"/>
    </source>
</evidence>
<feature type="region of interest" description="Disordered" evidence="1">
    <location>
        <begin position="439"/>
        <end position="460"/>
    </location>
</feature>
<dbReference type="EMBL" id="MU004186">
    <property type="protein sequence ID" value="KAF2497708.1"/>
    <property type="molecule type" value="Genomic_DNA"/>
</dbReference>
<name>A0A6A6QZ08_9PEZI</name>
<feature type="region of interest" description="Disordered" evidence="1">
    <location>
        <begin position="339"/>
        <end position="360"/>
    </location>
</feature>
<dbReference type="AlphaFoldDB" id="A0A6A6QZ08"/>
<dbReference type="Proteomes" id="UP000799750">
    <property type="component" value="Unassembled WGS sequence"/>
</dbReference>
<dbReference type="OrthoDB" id="3930784at2759"/>
<reference evidence="2" key="1">
    <citation type="journal article" date="2020" name="Stud. Mycol.">
        <title>101 Dothideomycetes genomes: a test case for predicting lifestyles and emergence of pathogens.</title>
        <authorList>
            <person name="Haridas S."/>
            <person name="Albert R."/>
            <person name="Binder M."/>
            <person name="Bloem J."/>
            <person name="Labutti K."/>
            <person name="Salamov A."/>
            <person name="Andreopoulos B."/>
            <person name="Baker S."/>
            <person name="Barry K."/>
            <person name="Bills G."/>
            <person name="Bluhm B."/>
            <person name="Cannon C."/>
            <person name="Castanera R."/>
            <person name="Culley D."/>
            <person name="Daum C."/>
            <person name="Ezra D."/>
            <person name="Gonzalez J."/>
            <person name="Henrissat B."/>
            <person name="Kuo A."/>
            <person name="Liang C."/>
            <person name="Lipzen A."/>
            <person name="Lutzoni F."/>
            <person name="Magnuson J."/>
            <person name="Mondo S."/>
            <person name="Nolan M."/>
            <person name="Ohm R."/>
            <person name="Pangilinan J."/>
            <person name="Park H.-J."/>
            <person name="Ramirez L."/>
            <person name="Alfaro M."/>
            <person name="Sun H."/>
            <person name="Tritt A."/>
            <person name="Yoshinaga Y."/>
            <person name="Zwiers L.-H."/>
            <person name="Turgeon B."/>
            <person name="Goodwin S."/>
            <person name="Spatafora J."/>
            <person name="Crous P."/>
            <person name="Grigoriev I."/>
        </authorList>
    </citation>
    <scope>NUCLEOTIDE SEQUENCE</scope>
    <source>
        <strain evidence="2">CBS 269.34</strain>
    </source>
</reference>
<protein>
    <submittedName>
        <fullName evidence="2">Uncharacterized protein</fullName>
    </submittedName>
</protein>